<accession>A0ABY3QFS6</accession>
<name>A0ABY3QFS6_9BRAD</name>
<feature type="compositionally biased region" description="Basic and acidic residues" evidence="1">
    <location>
        <begin position="123"/>
        <end position="134"/>
    </location>
</feature>
<evidence type="ECO:0000313" key="2">
    <source>
        <dbReference type="EMBL" id="UFW84478.1"/>
    </source>
</evidence>
<sequence length="157" mass="16011">MNTTVRDMGGSGFTIASAAAGLIKATLSNVKVINAASGIGVGAGAAVHLSNSVVSSNSVAGIAISGGGINIDATTISFNTIGVKQVGGSIDLSNNDLSPLCRHALRWFAQDLDGCLSRQCAADGDHRGGPDPKGRLLRRGRSFTPPWRSGASRSHLR</sequence>
<dbReference type="RefSeq" id="WP_231142491.1">
    <property type="nucleotide sequence ID" value="NZ_CP088100.1"/>
</dbReference>
<evidence type="ECO:0008006" key="4">
    <source>
        <dbReference type="Google" id="ProtNLM"/>
    </source>
</evidence>
<dbReference type="EMBL" id="CP088100">
    <property type="protein sequence ID" value="UFW84478.1"/>
    <property type="molecule type" value="Genomic_DNA"/>
</dbReference>
<dbReference type="SUPFAM" id="SSF51126">
    <property type="entry name" value="Pectin lyase-like"/>
    <property type="match status" value="1"/>
</dbReference>
<gene>
    <name evidence="2" type="ORF">BjapCC829_31680</name>
</gene>
<reference evidence="2" key="1">
    <citation type="submission" date="2021-11" db="EMBL/GenBank/DDBJ databases">
        <title>Australian commercial rhizobial inoculants.</title>
        <authorList>
            <person name="Kohlmeier M.G."/>
            <person name="O'Hara G.W."/>
            <person name="Colombi E."/>
            <person name="Ramsay J.P."/>
            <person name="Terpolilli J."/>
        </authorList>
    </citation>
    <scope>NUCLEOTIDE SEQUENCE</scope>
    <source>
        <strain evidence="2">CC829</strain>
    </source>
</reference>
<protein>
    <recommendedName>
        <fullName evidence="4">Right handed beta helix domain-containing protein</fullName>
    </recommendedName>
</protein>
<keyword evidence="3" id="KW-1185">Reference proteome</keyword>
<dbReference type="InterPro" id="IPR011050">
    <property type="entry name" value="Pectin_lyase_fold/virulence"/>
</dbReference>
<proteinExistence type="predicted"/>
<organism evidence="2 3">
    <name type="scientific">Bradyrhizobium barranii</name>
    <dbReference type="NCBI Taxonomy" id="2992140"/>
    <lineage>
        <taxon>Bacteria</taxon>
        <taxon>Pseudomonadati</taxon>
        <taxon>Pseudomonadota</taxon>
        <taxon>Alphaproteobacteria</taxon>
        <taxon>Hyphomicrobiales</taxon>
        <taxon>Nitrobacteraceae</taxon>
        <taxon>Bradyrhizobium</taxon>
    </lineage>
</organism>
<evidence type="ECO:0000256" key="1">
    <source>
        <dbReference type="SAM" id="MobiDB-lite"/>
    </source>
</evidence>
<evidence type="ECO:0000313" key="3">
    <source>
        <dbReference type="Proteomes" id="UP001430990"/>
    </source>
</evidence>
<feature type="region of interest" description="Disordered" evidence="1">
    <location>
        <begin position="122"/>
        <end position="157"/>
    </location>
</feature>
<dbReference type="Proteomes" id="UP001430990">
    <property type="component" value="Chromosome"/>
</dbReference>